<dbReference type="InterPro" id="IPR027752">
    <property type="entry name" value="TTLL10"/>
</dbReference>
<sequence length="386" mass="44694">GPFFFIGGTNGAAIVSSYCERKGWKRIYNKQRDDFKLKWCETKSAANYCNFREDSQRRGPHHEDRPAQQLRDYEGVSAKISHGRGPRSRTVSLEAHSPEISPHSSRRCVALCRRPKMAEFIPTTFRMDLRTEREDFFSRYGTVSNIGTKMWICKPTGLNQGRGIFLLKSQDDVTAFRLKLQNAEDSQASQASRRTLQRQPQPYIVQQYIQNPLLLNGKKFDVRSYLLIACTCPFVVFFRHGYVRLSCNLYDPRSSDPSTHLTNQCMQKKNPLYSQLKEDTVWSMESFNTYVNNKFRVAMGLPWDWVLGTFTKRMQQIMTQCFFAVKSKLDRRLGFFDLIGCDFLVDADFKVWLLEMNCNPALHTNCEVLKEVVPSTVMETLGELEV</sequence>
<dbReference type="SUPFAM" id="SSF56059">
    <property type="entry name" value="Glutathione synthetase ATP-binding domain-like"/>
    <property type="match status" value="1"/>
</dbReference>
<proteinExistence type="predicted"/>
<feature type="compositionally biased region" description="Basic and acidic residues" evidence="1">
    <location>
        <begin position="52"/>
        <end position="74"/>
    </location>
</feature>
<reference evidence="2" key="1">
    <citation type="journal article" date="2004" name="Nature">
        <title>Genome duplication in the teleost fish Tetraodon nigroviridis reveals the early vertebrate proto-karyotype.</title>
        <authorList>
            <person name="Jaillon O."/>
            <person name="Aury J.-M."/>
            <person name="Brunet F."/>
            <person name="Petit J.-L."/>
            <person name="Stange-Thomann N."/>
            <person name="Mauceli E."/>
            <person name="Bouneau L."/>
            <person name="Fischer C."/>
            <person name="Ozouf-Costaz C."/>
            <person name="Bernot A."/>
            <person name="Nicaud S."/>
            <person name="Jaffe D."/>
            <person name="Fisher S."/>
            <person name="Lutfalla G."/>
            <person name="Dossat C."/>
            <person name="Segurens B."/>
            <person name="Dasilva C."/>
            <person name="Salanoubat M."/>
            <person name="Levy M."/>
            <person name="Boudet N."/>
            <person name="Castellano S."/>
            <person name="Anthouard V."/>
            <person name="Jubin C."/>
            <person name="Castelli V."/>
            <person name="Katinka M."/>
            <person name="Vacherie B."/>
            <person name="Biemont C."/>
            <person name="Skalli Z."/>
            <person name="Cattolico L."/>
            <person name="Poulain J."/>
            <person name="De Berardinis V."/>
            <person name="Cruaud C."/>
            <person name="Duprat S."/>
            <person name="Brottier P."/>
            <person name="Coutanceau J.-P."/>
            <person name="Gouzy J."/>
            <person name="Parra G."/>
            <person name="Lardier G."/>
            <person name="Chapple C."/>
            <person name="McKernan K.J."/>
            <person name="McEwan P."/>
            <person name="Bosak S."/>
            <person name="Kellis M."/>
            <person name="Volff J.-N."/>
            <person name="Guigo R."/>
            <person name="Zody M.C."/>
            <person name="Mesirov J."/>
            <person name="Lindblad-Toh K."/>
            <person name="Birren B."/>
            <person name="Nusbaum C."/>
            <person name="Kahn D."/>
            <person name="Robinson-Rechavi M."/>
            <person name="Laudet V."/>
            <person name="Schachter V."/>
            <person name="Quetier F."/>
            <person name="Saurin W."/>
            <person name="Scarpelli C."/>
            <person name="Wincker P."/>
            <person name="Lander E.S."/>
            <person name="Weissenbach J."/>
            <person name="Roest Crollius H."/>
        </authorList>
    </citation>
    <scope>NUCLEOTIDE SEQUENCE [LARGE SCALE GENOMIC DNA]</scope>
</reference>
<dbReference type="GO" id="GO:0070737">
    <property type="term" value="F:protein-glycine ligase activity, elongating"/>
    <property type="evidence" value="ECO:0007669"/>
    <property type="project" value="TreeGrafter"/>
</dbReference>
<feature type="region of interest" description="Disordered" evidence="1">
    <location>
        <begin position="52"/>
        <end position="99"/>
    </location>
</feature>
<protein>
    <submittedName>
        <fullName evidence="2">(spotted green pufferfish) hypothetical protein</fullName>
    </submittedName>
</protein>
<gene>
    <name evidence="2" type="ORF">GSTENG00020599001</name>
</gene>
<dbReference type="PANTHER" id="PTHR46810">
    <property type="entry name" value="INACTIVE POLYGLYCYLASE TTLL10"/>
    <property type="match status" value="1"/>
</dbReference>
<evidence type="ECO:0000313" key="2">
    <source>
        <dbReference type="EMBL" id="CAG01732.1"/>
    </source>
</evidence>
<dbReference type="KEGG" id="tng:GSTEN00020599G001"/>
<dbReference type="Pfam" id="PF03133">
    <property type="entry name" value="TTL"/>
    <property type="match status" value="1"/>
</dbReference>
<reference evidence="2" key="2">
    <citation type="submission" date="2004-02" db="EMBL/GenBank/DDBJ databases">
        <authorList>
            <consortium name="Genoscope"/>
            <consortium name="Whitehead Institute Centre for Genome Research"/>
        </authorList>
    </citation>
    <scope>NUCLEOTIDE SEQUENCE</scope>
</reference>
<name>Q4SCA0_TETNG</name>
<dbReference type="PANTHER" id="PTHR46810:SF1">
    <property type="entry name" value="INACTIVE POLYGLYCYLASE TTLL10"/>
    <property type="match status" value="1"/>
</dbReference>
<dbReference type="AlphaFoldDB" id="Q4SCA0"/>
<dbReference type="OrthoDB" id="202825at2759"/>
<evidence type="ECO:0000256" key="1">
    <source>
        <dbReference type="SAM" id="MobiDB-lite"/>
    </source>
</evidence>
<dbReference type="EMBL" id="CAAE01014659">
    <property type="protein sequence ID" value="CAG01732.1"/>
    <property type="molecule type" value="Genomic_DNA"/>
</dbReference>
<feature type="non-terminal residue" evidence="2">
    <location>
        <position position="1"/>
    </location>
</feature>
<organism evidence="2">
    <name type="scientific">Tetraodon nigroviridis</name>
    <name type="common">Spotted green pufferfish</name>
    <name type="synonym">Chelonodon nigroviridis</name>
    <dbReference type="NCBI Taxonomy" id="99883"/>
    <lineage>
        <taxon>Eukaryota</taxon>
        <taxon>Metazoa</taxon>
        <taxon>Chordata</taxon>
        <taxon>Craniata</taxon>
        <taxon>Vertebrata</taxon>
        <taxon>Euteleostomi</taxon>
        <taxon>Actinopterygii</taxon>
        <taxon>Neopterygii</taxon>
        <taxon>Teleostei</taxon>
        <taxon>Neoteleostei</taxon>
        <taxon>Acanthomorphata</taxon>
        <taxon>Eupercaria</taxon>
        <taxon>Tetraodontiformes</taxon>
        <taxon>Tetradontoidea</taxon>
        <taxon>Tetraodontidae</taxon>
        <taxon>Tetraodon</taxon>
    </lineage>
</organism>
<dbReference type="InterPro" id="IPR004344">
    <property type="entry name" value="TTL/TTLL_fam"/>
</dbReference>
<dbReference type="PROSITE" id="PS51221">
    <property type="entry name" value="TTL"/>
    <property type="match status" value="1"/>
</dbReference>
<accession>Q4SCA0</accession>
<dbReference type="Gene3D" id="3.30.470.20">
    <property type="entry name" value="ATP-grasp fold, B domain"/>
    <property type="match status" value="1"/>
</dbReference>
<comment type="caution">
    <text evidence="2">The sequence shown here is derived from an EMBL/GenBank/DDBJ whole genome shotgun (WGS) entry which is preliminary data.</text>
</comment>